<organism evidence="2 3">
    <name type="scientific">Geotalea daltonii (strain DSM 22248 / JCM 15807 / FRC-32)</name>
    <name type="common">Geobacter daltonii</name>
    <dbReference type="NCBI Taxonomy" id="316067"/>
    <lineage>
        <taxon>Bacteria</taxon>
        <taxon>Pseudomonadati</taxon>
        <taxon>Thermodesulfobacteriota</taxon>
        <taxon>Desulfuromonadia</taxon>
        <taxon>Geobacterales</taxon>
        <taxon>Geobacteraceae</taxon>
        <taxon>Geotalea</taxon>
    </lineage>
</organism>
<dbReference type="OrthoDB" id="5397681at2"/>
<accession>B9M7Q6</accession>
<name>B9M7Q6_GEODF</name>
<sequence>MYLLYLVAAIMMLASSGHVLAAAQGDVRGISLPPAENRIIDEKCLGCHNRQKIDAAVKQRKSMEKIMRQMEEKGVTLTDADRQVLGHFWQQNPLKKDK</sequence>
<dbReference type="RefSeq" id="WP_012648887.1">
    <property type="nucleotide sequence ID" value="NC_011979.1"/>
</dbReference>
<evidence type="ECO:0000313" key="3">
    <source>
        <dbReference type="Proteomes" id="UP000007721"/>
    </source>
</evidence>
<reference evidence="2 3" key="1">
    <citation type="submission" date="2009-01" db="EMBL/GenBank/DDBJ databases">
        <title>Complete sequence of Geobacter sp. FRC-32.</title>
        <authorList>
            <consortium name="US DOE Joint Genome Institute"/>
            <person name="Lucas S."/>
            <person name="Copeland A."/>
            <person name="Lapidus A."/>
            <person name="Glavina del Rio T."/>
            <person name="Dalin E."/>
            <person name="Tice H."/>
            <person name="Bruce D."/>
            <person name="Goodwin L."/>
            <person name="Pitluck S."/>
            <person name="Saunders E."/>
            <person name="Brettin T."/>
            <person name="Detter J.C."/>
            <person name="Han C."/>
            <person name="Larimer F."/>
            <person name="Land M."/>
            <person name="Hauser L."/>
            <person name="Kyrpides N."/>
            <person name="Ovchinnikova G."/>
            <person name="Kostka J."/>
            <person name="Richardson P."/>
        </authorList>
    </citation>
    <scope>NUCLEOTIDE SEQUENCE [LARGE SCALE GENOMIC DNA]</scope>
    <source>
        <strain evidence="3">DSM 22248 / JCM 15807 / FRC-32</strain>
    </source>
</reference>
<feature type="chain" id="PRO_5002888857" evidence="1">
    <location>
        <begin position="22"/>
        <end position="98"/>
    </location>
</feature>
<keyword evidence="3" id="KW-1185">Reference proteome</keyword>
<dbReference type="Gene3D" id="1.10.760.10">
    <property type="entry name" value="Cytochrome c-like domain"/>
    <property type="match status" value="1"/>
</dbReference>
<keyword evidence="1" id="KW-0732">Signal</keyword>
<dbReference type="InterPro" id="IPR036909">
    <property type="entry name" value="Cyt_c-like_dom_sf"/>
</dbReference>
<evidence type="ECO:0000313" key="2">
    <source>
        <dbReference type="EMBL" id="ACM22162.1"/>
    </source>
</evidence>
<dbReference type="GO" id="GO:0009055">
    <property type="term" value="F:electron transfer activity"/>
    <property type="evidence" value="ECO:0007669"/>
    <property type="project" value="InterPro"/>
</dbReference>
<dbReference type="AlphaFoldDB" id="B9M7Q6"/>
<dbReference type="KEGG" id="geo:Geob_3825"/>
<dbReference type="STRING" id="316067.Geob_3825"/>
<gene>
    <name evidence="2" type="ordered locus">Geob_3825</name>
</gene>
<dbReference type="Proteomes" id="UP000007721">
    <property type="component" value="Chromosome"/>
</dbReference>
<dbReference type="GO" id="GO:0020037">
    <property type="term" value="F:heme binding"/>
    <property type="evidence" value="ECO:0007669"/>
    <property type="project" value="InterPro"/>
</dbReference>
<protein>
    <submittedName>
        <fullName evidence="2">Cytochrome c, 1 heme-binding site</fullName>
    </submittedName>
</protein>
<evidence type="ECO:0000256" key="1">
    <source>
        <dbReference type="SAM" id="SignalP"/>
    </source>
</evidence>
<feature type="signal peptide" evidence="1">
    <location>
        <begin position="1"/>
        <end position="21"/>
    </location>
</feature>
<proteinExistence type="predicted"/>
<dbReference type="HOGENOM" id="CLU_2301822_0_0_7"/>
<dbReference type="EMBL" id="CP001390">
    <property type="protein sequence ID" value="ACM22162.1"/>
    <property type="molecule type" value="Genomic_DNA"/>
</dbReference>